<dbReference type="PANTHER" id="PTHR32120">
    <property type="entry name" value="SMALL RIBOSOMAL SUBUNIT BIOGENESIS GTPASE RSGA"/>
    <property type="match status" value="1"/>
</dbReference>
<evidence type="ECO:0000259" key="12">
    <source>
        <dbReference type="PROSITE" id="PS51721"/>
    </source>
</evidence>
<dbReference type="Gene3D" id="3.40.50.300">
    <property type="entry name" value="P-loop containing nucleotide triphosphate hydrolases"/>
    <property type="match status" value="1"/>
</dbReference>
<dbReference type="Proteomes" id="UP000658382">
    <property type="component" value="Unassembled WGS sequence"/>
</dbReference>
<dbReference type="InterPro" id="IPR030378">
    <property type="entry name" value="G_CP_dom"/>
</dbReference>
<keyword evidence="3 10" id="KW-0479">Metal-binding</keyword>
<comment type="subunit">
    <text evidence="10">Monomer. Associates with 30S ribosomal subunit, binds 16S rRNA.</text>
</comment>
<keyword evidence="5 10" id="KW-0547">Nucleotide-binding</keyword>
<proteinExistence type="inferred from homology"/>
<dbReference type="PROSITE" id="PS51721">
    <property type="entry name" value="G_CP"/>
    <property type="match status" value="1"/>
</dbReference>
<dbReference type="InterPro" id="IPR027417">
    <property type="entry name" value="P-loop_NTPase"/>
</dbReference>
<feature type="domain" description="EngC GTPase" evidence="11">
    <location>
        <begin position="72"/>
        <end position="221"/>
    </location>
</feature>
<evidence type="ECO:0000256" key="4">
    <source>
        <dbReference type="ARBA" id="ARBA00022730"/>
    </source>
</evidence>
<dbReference type="RefSeq" id="WP_188631598.1">
    <property type="nucleotide sequence ID" value="NZ_BMNQ01000004.1"/>
</dbReference>
<dbReference type="GO" id="GO:0019843">
    <property type="term" value="F:rRNA binding"/>
    <property type="evidence" value="ECO:0007669"/>
    <property type="project" value="UniProtKB-KW"/>
</dbReference>
<dbReference type="Pfam" id="PF03193">
    <property type="entry name" value="RsgA_GTPase"/>
    <property type="match status" value="1"/>
</dbReference>
<dbReference type="GO" id="GO:0005525">
    <property type="term" value="F:GTP binding"/>
    <property type="evidence" value="ECO:0007669"/>
    <property type="project" value="UniProtKB-UniRule"/>
</dbReference>
<evidence type="ECO:0000256" key="6">
    <source>
        <dbReference type="ARBA" id="ARBA00022801"/>
    </source>
</evidence>
<dbReference type="AlphaFoldDB" id="A0A917PP30"/>
<keyword evidence="9 10" id="KW-0342">GTP-binding</keyword>
<dbReference type="GO" id="GO:0005737">
    <property type="term" value="C:cytoplasm"/>
    <property type="evidence" value="ECO:0007669"/>
    <property type="project" value="UniProtKB-SubCell"/>
</dbReference>
<dbReference type="SUPFAM" id="SSF52540">
    <property type="entry name" value="P-loop containing nucleoside triphosphate hydrolases"/>
    <property type="match status" value="1"/>
</dbReference>
<comment type="cofactor">
    <cofactor evidence="10">
        <name>Zn(2+)</name>
        <dbReference type="ChEBI" id="CHEBI:29105"/>
    </cofactor>
    <text evidence="10">Binds 1 zinc ion per subunit.</text>
</comment>
<dbReference type="InterPro" id="IPR012340">
    <property type="entry name" value="NA-bd_OB-fold"/>
</dbReference>
<feature type="binding site" evidence="10">
    <location>
        <begin position="166"/>
        <end position="174"/>
    </location>
    <ligand>
        <name>GTP</name>
        <dbReference type="ChEBI" id="CHEBI:37565"/>
    </ligand>
</feature>
<sequence>MAEGRIMKAISGFYYVKSGDQVIQCRGRGVLRKQKITPLVGDFVEFDGTHPEEGYIFSIKSRRNMLNRPPVANVDQAIIVSSAIMPDFNPLLLDRFLVLTELKRISPVIVITKKDLLSDKELESIEAYQDLYKEVGYSTELISSRELEEPDRLKSHFSGQVSVIAGQSGVGKSSLLNAINPSLELKTDDISKSLGRGKHTTKHVELVEAGNGLVADTPGFSSLDFNEVTSGELGDCFPEIAELKVNCRFRGCLHNKEPGCAVKEVVSNGEVSSSRYSHYLRFLDEIKSRKPRY</sequence>
<keyword evidence="1 10" id="KW-0963">Cytoplasm</keyword>
<dbReference type="SUPFAM" id="SSF50249">
    <property type="entry name" value="Nucleic acid-binding proteins"/>
    <property type="match status" value="1"/>
</dbReference>
<evidence type="ECO:0000259" key="11">
    <source>
        <dbReference type="PROSITE" id="PS50936"/>
    </source>
</evidence>
<reference evidence="13" key="2">
    <citation type="submission" date="2020-09" db="EMBL/GenBank/DDBJ databases">
        <authorList>
            <person name="Sun Q."/>
            <person name="Ohkuma M."/>
        </authorList>
    </citation>
    <scope>NUCLEOTIDE SEQUENCE</scope>
    <source>
        <strain evidence="13">JCM 12580</strain>
    </source>
</reference>
<reference evidence="13" key="1">
    <citation type="journal article" date="2014" name="Int. J. Syst. Evol. Microbiol.">
        <title>Complete genome sequence of Corynebacterium casei LMG S-19264T (=DSM 44701T), isolated from a smear-ripened cheese.</title>
        <authorList>
            <consortium name="US DOE Joint Genome Institute (JGI-PGF)"/>
            <person name="Walter F."/>
            <person name="Albersmeier A."/>
            <person name="Kalinowski J."/>
            <person name="Ruckert C."/>
        </authorList>
    </citation>
    <scope>NUCLEOTIDE SEQUENCE</scope>
    <source>
        <strain evidence="13">JCM 12580</strain>
    </source>
</reference>
<comment type="similarity">
    <text evidence="10">Belongs to the TRAFAC class YlqF/YawG GTPase family. RsgA subfamily.</text>
</comment>
<evidence type="ECO:0000256" key="5">
    <source>
        <dbReference type="ARBA" id="ARBA00022741"/>
    </source>
</evidence>
<comment type="subcellular location">
    <subcellularLocation>
        <location evidence="10">Cytoplasm</location>
    </subcellularLocation>
</comment>
<gene>
    <name evidence="10 13" type="primary">rsgA</name>
    <name evidence="13" type="ORF">GCM10007063_06130</name>
</gene>
<evidence type="ECO:0000256" key="10">
    <source>
        <dbReference type="HAMAP-Rule" id="MF_01820"/>
    </source>
</evidence>
<comment type="function">
    <text evidence="10">One of several proteins that assist in the late maturation steps of the functional core of the 30S ribosomal subunit. Helps release RbfA from mature subunits. May play a role in the assembly of ribosomal proteins into the subunit. Circularly permuted GTPase that catalyzes slow GTP hydrolysis, GTPase activity is stimulated by the 30S ribosomal subunit.</text>
</comment>
<dbReference type="InterPro" id="IPR010914">
    <property type="entry name" value="RsgA_GTPase_dom"/>
</dbReference>
<keyword evidence="2 10" id="KW-0690">Ribosome biogenesis</keyword>
<feature type="domain" description="CP-type G" evidence="12">
    <location>
        <begin position="63"/>
        <end position="223"/>
    </location>
</feature>
<dbReference type="EC" id="3.6.1.-" evidence="10"/>
<organism evidence="13 14">
    <name type="scientific">Lentibacillus kapialis</name>
    <dbReference type="NCBI Taxonomy" id="340214"/>
    <lineage>
        <taxon>Bacteria</taxon>
        <taxon>Bacillati</taxon>
        <taxon>Bacillota</taxon>
        <taxon>Bacilli</taxon>
        <taxon>Bacillales</taxon>
        <taxon>Bacillaceae</taxon>
        <taxon>Lentibacillus</taxon>
    </lineage>
</organism>
<feature type="binding site" evidence="10">
    <location>
        <position position="252"/>
    </location>
    <ligand>
        <name>Zn(2+)</name>
        <dbReference type="ChEBI" id="CHEBI:29105"/>
    </ligand>
</feature>
<dbReference type="PANTHER" id="PTHR32120:SF11">
    <property type="entry name" value="SMALL RIBOSOMAL SUBUNIT BIOGENESIS GTPASE RSGA 1, MITOCHONDRIAL-RELATED"/>
    <property type="match status" value="1"/>
</dbReference>
<keyword evidence="6 10" id="KW-0378">Hydrolase</keyword>
<keyword evidence="8 10" id="KW-0694">RNA-binding</keyword>
<feature type="binding site" evidence="10">
    <location>
        <begin position="112"/>
        <end position="115"/>
    </location>
    <ligand>
        <name>GTP</name>
        <dbReference type="ChEBI" id="CHEBI:37565"/>
    </ligand>
</feature>
<evidence type="ECO:0000313" key="13">
    <source>
        <dbReference type="EMBL" id="GGJ86364.1"/>
    </source>
</evidence>
<evidence type="ECO:0000256" key="1">
    <source>
        <dbReference type="ARBA" id="ARBA00022490"/>
    </source>
</evidence>
<keyword evidence="7 10" id="KW-0862">Zinc</keyword>
<keyword evidence="14" id="KW-1185">Reference proteome</keyword>
<dbReference type="NCBIfam" id="TIGR00157">
    <property type="entry name" value="ribosome small subunit-dependent GTPase A"/>
    <property type="match status" value="1"/>
</dbReference>
<feature type="binding site" evidence="10">
    <location>
        <position position="254"/>
    </location>
    <ligand>
        <name>Zn(2+)</name>
        <dbReference type="ChEBI" id="CHEBI:29105"/>
    </ligand>
</feature>
<dbReference type="InterPro" id="IPR004881">
    <property type="entry name" value="Ribosome_biogen_GTPase_RsgA"/>
</dbReference>
<keyword evidence="4 10" id="KW-0699">rRNA-binding</keyword>
<dbReference type="Gene3D" id="2.40.50.140">
    <property type="entry name" value="Nucleic acid-binding proteins"/>
    <property type="match status" value="1"/>
</dbReference>
<feature type="binding site" evidence="10">
    <location>
        <position position="260"/>
    </location>
    <ligand>
        <name>Zn(2+)</name>
        <dbReference type="ChEBI" id="CHEBI:29105"/>
    </ligand>
</feature>
<evidence type="ECO:0000256" key="7">
    <source>
        <dbReference type="ARBA" id="ARBA00022833"/>
    </source>
</evidence>
<dbReference type="EMBL" id="BMNQ01000004">
    <property type="protein sequence ID" value="GGJ86364.1"/>
    <property type="molecule type" value="Genomic_DNA"/>
</dbReference>
<evidence type="ECO:0000256" key="9">
    <source>
        <dbReference type="ARBA" id="ARBA00023134"/>
    </source>
</evidence>
<evidence type="ECO:0000313" key="14">
    <source>
        <dbReference type="Proteomes" id="UP000658382"/>
    </source>
</evidence>
<dbReference type="PROSITE" id="PS50936">
    <property type="entry name" value="ENGC_GTPASE"/>
    <property type="match status" value="1"/>
</dbReference>
<protein>
    <recommendedName>
        <fullName evidence="10">Small ribosomal subunit biogenesis GTPase RsgA</fullName>
        <ecNumber evidence="10">3.6.1.-</ecNumber>
    </recommendedName>
</protein>
<dbReference type="GO" id="GO:0003924">
    <property type="term" value="F:GTPase activity"/>
    <property type="evidence" value="ECO:0007669"/>
    <property type="project" value="UniProtKB-UniRule"/>
</dbReference>
<dbReference type="InterPro" id="IPR031944">
    <property type="entry name" value="RsgA_N"/>
</dbReference>
<dbReference type="GO" id="GO:0046872">
    <property type="term" value="F:metal ion binding"/>
    <property type="evidence" value="ECO:0007669"/>
    <property type="project" value="UniProtKB-KW"/>
</dbReference>
<feature type="binding site" evidence="10">
    <location>
        <position position="247"/>
    </location>
    <ligand>
        <name>Zn(2+)</name>
        <dbReference type="ChEBI" id="CHEBI:29105"/>
    </ligand>
</feature>
<name>A0A917PP30_9BACI</name>
<dbReference type="Pfam" id="PF16745">
    <property type="entry name" value="RsgA_N"/>
    <property type="match status" value="1"/>
</dbReference>
<comment type="caution">
    <text evidence="13">The sequence shown here is derived from an EMBL/GenBank/DDBJ whole genome shotgun (WGS) entry which is preliminary data.</text>
</comment>
<evidence type="ECO:0000256" key="2">
    <source>
        <dbReference type="ARBA" id="ARBA00022517"/>
    </source>
</evidence>
<dbReference type="CDD" id="cd04466">
    <property type="entry name" value="S1_YloQ_GTPase"/>
    <property type="match status" value="1"/>
</dbReference>
<dbReference type="GO" id="GO:0042274">
    <property type="term" value="P:ribosomal small subunit biogenesis"/>
    <property type="evidence" value="ECO:0007669"/>
    <property type="project" value="UniProtKB-UniRule"/>
</dbReference>
<evidence type="ECO:0000256" key="8">
    <source>
        <dbReference type="ARBA" id="ARBA00022884"/>
    </source>
</evidence>
<dbReference type="Gene3D" id="1.10.40.50">
    <property type="entry name" value="Probable gtpase engc, domain 3"/>
    <property type="match status" value="1"/>
</dbReference>
<dbReference type="HAMAP" id="MF_01820">
    <property type="entry name" value="GTPase_RsgA"/>
    <property type="match status" value="1"/>
</dbReference>
<dbReference type="CDD" id="cd01854">
    <property type="entry name" value="YjeQ_EngC"/>
    <property type="match status" value="1"/>
</dbReference>
<evidence type="ECO:0000256" key="3">
    <source>
        <dbReference type="ARBA" id="ARBA00022723"/>
    </source>
</evidence>
<accession>A0A917PP30</accession>